<evidence type="ECO:0000313" key="1">
    <source>
        <dbReference type="EMBL" id="TNG92161.1"/>
    </source>
</evidence>
<dbReference type="Proteomes" id="UP000305526">
    <property type="component" value="Unassembled WGS sequence"/>
</dbReference>
<organism evidence="1 2">
    <name type="scientific">Testudinibacter aquarius</name>
    <dbReference type="NCBI Taxonomy" id="1524974"/>
    <lineage>
        <taxon>Bacteria</taxon>
        <taxon>Pseudomonadati</taxon>
        <taxon>Pseudomonadota</taxon>
        <taxon>Gammaproteobacteria</taxon>
        <taxon>Pasteurellales</taxon>
        <taxon>Pasteurellaceae</taxon>
        <taxon>Testudinibacter</taxon>
    </lineage>
</organism>
<reference evidence="1 2" key="1">
    <citation type="submission" date="2019-05" db="EMBL/GenBank/DDBJ databases">
        <title>Pasteurellaceae isolates from reptiles.</title>
        <authorList>
            <person name="Bojesen A.M."/>
            <person name="Lund E."/>
        </authorList>
    </citation>
    <scope>NUCLEOTIDE SEQUENCE [LARGE SCALE GENOMIC DNA]</scope>
    <source>
        <strain evidence="1 2">ELNT2x</strain>
    </source>
</reference>
<dbReference type="EMBL" id="VDGV01000039">
    <property type="protein sequence ID" value="TNG92161.1"/>
    <property type="molecule type" value="Genomic_DNA"/>
</dbReference>
<feature type="non-terminal residue" evidence="1">
    <location>
        <position position="1"/>
    </location>
</feature>
<evidence type="ECO:0000313" key="2">
    <source>
        <dbReference type="Proteomes" id="UP000305526"/>
    </source>
</evidence>
<accession>A0ABY2XWY6</accession>
<keyword evidence="2" id="KW-1185">Reference proteome</keyword>
<dbReference type="PANTHER" id="PTHR33055">
    <property type="entry name" value="TRANSPOSASE FOR INSERTION SEQUENCE ELEMENT IS1111A"/>
    <property type="match status" value="1"/>
</dbReference>
<name>A0ABY2XWY6_9PAST</name>
<protein>
    <submittedName>
        <fullName evidence="1">IS110 family transposase</fullName>
    </submittedName>
</protein>
<dbReference type="InterPro" id="IPR047650">
    <property type="entry name" value="Transpos_IS110"/>
</dbReference>
<sequence length="78" mass="8777">FCHGGRAIVRNALYMAVLSAVRFEPVFKAFYQRLVARGKAKKIALTACMRKLLTIINALVKRNEKWDATRHLSTVSVG</sequence>
<comment type="caution">
    <text evidence="1">The sequence shown here is derived from an EMBL/GenBank/DDBJ whole genome shotgun (WGS) entry which is preliminary data.</text>
</comment>
<gene>
    <name evidence="1" type="ORF">FHQ21_05830</name>
</gene>
<dbReference type="PANTHER" id="PTHR33055:SF13">
    <property type="entry name" value="TRANSPOSASE"/>
    <property type="match status" value="1"/>
</dbReference>
<proteinExistence type="predicted"/>